<name>A0A9P9JRS7_9HYPO</name>
<feature type="chain" id="PRO_5040310228" evidence="2">
    <location>
        <begin position="16"/>
        <end position="283"/>
    </location>
</feature>
<keyword evidence="4" id="KW-1185">Reference proteome</keyword>
<evidence type="ECO:0000256" key="2">
    <source>
        <dbReference type="SAM" id="SignalP"/>
    </source>
</evidence>
<proteinExistence type="predicted"/>
<protein>
    <submittedName>
        <fullName evidence="3">Uncharacterized protein</fullName>
    </submittedName>
</protein>
<dbReference type="AlphaFoldDB" id="A0A9P9JRS7"/>
<gene>
    <name evidence="3" type="ORF">EDB81DRAFT_773040</name>
</gene>
<keyword evidence="2" id="KW-0732">Signal</keyword>
<dbReference type="EMBL" id="JAGMUV010000001">
    <property type="protein sequence ID" value="KAH7176578.1"/>
    <property type="molecule type" value="Genomic_DNA"/>
</dbReference>
<evidence type="ECO:0000313" key="4">
    <source>
        <dbReference type="Proteomes" id="UP000738349"/>
    </source>
</evidence>
<feature type="compositionally biased region" description="Pro residues" evidence="1">
    <location>
        <begin position="132"/>
        <end position="142"/>
    </location>
</feature>
<feature type="region of interest" description="Disordered" evidence="1">
    <location>
        <begin position="130"/>
        <end position="149"/>
    </location>
</feature>
<dbReference type="Proteomes" id="UP000738349">
    <property type="component" value="Unassembled WGS sequence"/>
</dbReference>
<dbReference type="OrthoDB" id="5056655at2759"/>
<accession>A0A9P9JRS7</accession>
<feature type="signal peptide" evidence="2">
    <location>
        <begin position="1"/>
        <end position="15"/>
    </location>
</feature>
<evidence type="ECO:0000313" key="3">
    <source>
        <dbReference type="EMBL" id="KAH7176578.1"/>
    </source>
</evidence>
<reference evidence="3" key="1">
    <citation type="journal article" date="2021" name="Nat. Commun.">
        <title>Genetic determinants of endophytism in the Arabidopsis root mycobiome.</title>
        <authorList>
            <person name="Mesny F."/>
            <person name="Miyauchi S."/>
            <person name="Thiergart T."/>
            <person name="Pickel B."/>
            <person name="Atanasova L."/>
            <person name="Karlsson M."/>
            <person name="Huettel B."/>
            <person name="Barry K.W."/>
            <person name="Haridas S."/>
            <person name="Chen C."/>
            <person name="Bauer D."/>
            <person name="Andreopoulos W."/>
            <person name="Pangilinan J."/>
            <person name="LaButti K."/>
            <person name="Riley R."/>
            <person name="Lipzen A."/>
            <person name="Clum A."/>
            <person name="Drula E."/>
            <person name="Henrissat B."/>
            <person name="Kohler A."/>
            <person name="Grigoriev I.V."/>
            <person name="Martin F.M."/>
            <person name="Hacquard S."/>
        </authorList>
    </citation>
    <scope>NUCLEOTIDE SEQUENCE</scope>
    <source>
        <strain evidence="3">MPI-CAGE-AT-0147</strain>
    </source>
</reference>
<evidence type="ECO:0000256" key="1">
    <source>
        <dbReference type="SAM" id="MobiDB-lite"/>
    </source>
</evidence>
<sequence length="283" mass="32342">MLVSFALATIAHALGETPEQGKPTPTIPIALTPRLDRTIQRFESLWKQWADCLRVHYQGSQQHELDKLFVRTARVMAGSSIIFSNIKMKAKKGKLDVSSEPLVKIMKNTRKAIISGQRITHIKELQTWALPDKPPPGTPPSAPSVQEYERRKRINDKAGTLNERRKKPVQCCMFIALALFQLLYPEEEHDFTAEYEDEVVRETFNRTISIDDAKTYERLQLKEHCRTRLTPPQDRIPKNVVPFGDFTCIPRSARNPTACGAPIVTNQYLLWSNVNPQLSLLHF</sequence>
<organism evidence="3 4">
    <name type="scientific">Dactylonectria macrodidyma</name>
    <dbReference type="NCBI Taxonomy" id="307937"/>
    <lineage>
        <taxon>Eukaryota</taxon>
        <taxon>Fungi</taxon>
        <taxon>Dikarya</taxon>
        <taxon>Ascomycota</taxon>
        <taxon>Pezizomycotina</taxon>
        <taxon>Sordariomycetes</taxon>
        <taxon>Hypocreomycetidae</taxon>
        <taxon>Hypocreales</taxon>
        <taxon>Nectriaceae</taxon>
        <taxon>Dactylonectria</taxon>
    </lineage>
</organism>
<comment type="caution">
    <text evidence="3">The sequence shown here is derived from an EMBL/GenBank/DDBJ whole genome shotgun (WGS) entry which is preliminary data.</text>
</comment>